<feature type="region of interest" description="Disordered" evidence="1">
    <location>
        <begin position="210"/>
        <end position="272"/>
    </location>
</feature>
<organism evidence="2 3">
    <name type="scientific">Albugo candida</name>
    <dbReference type="NCBI Taxonomy" id="65357"/>
    <lineage>
        <taxon>Eukaryota</taxon>
        <taxon>Sar</taxon>
        <taxon>Stramenopiles</taxon>
        <taxon>Oomycota</taxon>
        <taxon>Peronosporomycetes</taxon>
        <taxon>Albuginales</taxon>
        <taxon>Albuginaceae</taxon>
        <taxon>Albugo</taxon>
    </lineage>
</organism>
<dbReference type="EMBL" id="CAIX01000179">
    <property type="protein sequence ID" value="CCI47657.1"/>
    <property type="molecule type" value="Genomic_DNA"/>
</dbReference>
<name>A0A024GM91_9STRA</name>
<feature type="compositionally biased region" description="Polar residues" evidence="1">
    <location>
        <begin position="224"/>
        <end position="243"/>
    </location>
</feature>
<keyword evidence="3" id="KW-1185">Reference proteome</keyword>
<evidence type="ECO:0000313" key="2">
    <source>
        <dbReference type="EMBL" id="CCI47657.1"/>
    </source>
</evidence>
<reference evidence="2 3" key="1">
    <citation type="submission" date="2012-05" db="EMBL/GenBank/DDBJ databases">
        <title>Recombination and specialization in a pathogen metapopulation.</title>
        <authorList>
            <person name="Gardiner A."/>
            <person name="Kemen E."/>
            <person name="Schultz-Larsen T."/>
            <person name="MacLean D."/>
            <person name="Van Oosterhout C."/>
            <person name="Jones J.D.G."/>
        </authorList>
    </citation>
    <scope>NUCLEOTIDE SEQUENCE [LARGE SCALE GENOMIC DNA]</scope>
    <source>
        <strain evidence="2 3">Ac Nc2</strain>
    </source>
</reference>
<proteinExistence type="predicted"/>
<evidence type="ECO:0000256" key="1">
    <source>
        <dbReference type="SAM" id="MobiDB-lite"/>
    </source>
</evidence>
<sequence length="313" mass="33381">MVQRFLENVAFPNSKEKSSSLAENHATILSSFLNFPAHQLTSRISSESAPMKLNLLSIASFSLSAAARRTYDINVNRILSDQVPLATNETTTTGANRVLVEMNQSAPNAANRALVEMNQSAPNAANRALVEMNQSAPNAANRALVEMNQSAPNAANRALVEMNQSAPNAANRALVEMNQSAPNAANRALVEMNQSALNAANRALVEMNQSLPSETKQRQRILDSGTTTSVSNAMPPASAQSLKPSTTYTTSTNPSYPGNNPTGNTAAPTNSAKPDKCVGKGSFMCFFSWSCTWVKEDKKGCTLKTAKVANASK</sequence>
<accession>A0A024GM91</accession>
<feature type="compositionally biased region" description="Low complexity" evidence="1">
    <location>
        <begin position="244"/>
        <end position="270"/>
    </location>
</feature>
<dbReference type="AlphaFoldDB" id="A0A024GM91"/>
<evidence type="ECO:0000313" key="3">
    <source>
        <dbReference type="Proteomes" id="UP000053237"/>
    </source>
</evidence>
<comment type="caution">
    <text evidence="2">The sequence shown here is derived from an EMBL/GenBank/DDBJ whole genome shotgun (WGS) entry which is preliminary data.</text>
</comment>
<dbReference type="InParanoid" id="A0A024GM91"/>
<dbReference type="Proteomes" id="UP000053237">
    <property type="component" value="Unassembled WGS sequence"/>
</dbReference>
<gene>
    <name evidence="2" type="ORF">BN9_086640</name>
</gene>
<protein>
    <submittedName>
        <fullName evidence="2">Uncharacterized protein</fullName>
    </submittedName>
</protein>